<accession>Q7M106</accession>
<protein>
    <submittedName>
        <fullName evidence="2">Uncharacterized protein 7</fullName>
    </submittedName>
</protein>
<proteinExistence type="predicted"/>
<organism evidence="2">
    <name type="scientific">Saccharopolyspora hirsuta</name>
    <dbReference type="NCBI Taxonomy" id="1837"/>
    <lineage>
        <taxon>Bacteria</taxon>
        <taxon>Bacillati</taxon>
        <taxon>Actinomycetota</taxon>
        <taxon>Actinomycetes</taxon>
        <taxon>Pseudonocardiales</taxon>
        <taxon>Pseudonocardiaceae</taxon>
        <taxon>Saccharopolyspora</taxon>
    </lineage>
</organism>
<reference evidence="2" key="1">
    <citation type="journal article" date="1993" name="Mol. Gen. Genet.">
        <title>Saccharopolyspora hirsuta 367 encodes clustered genes similar to ketoacyl synthase, ketoacyl reductase, acyl carrier protein, and biotin carboxyl carrier protein.</title>
        <authorList>
            <person name="Le Gouill C."/>
            <person name="Desmarais D."/>
            <person name="Dery C.V."/>
        </authorList>
    </citation>
    <scope>NUCLEOTIDE SEQUENCE</scope>
</reference>
<evidence type="ECO:0000313" key="2">
    <source>
        <dbReference type="PIR" id="S35200"/>
    </source>
</evidence>
<dbReference type="PIR" id="S35200">
    <property type="entry name" value="S35200"/>
</dbReference>
<feature type="region of interest" description="Disordered" evidence="1">
    <location>
        <begin position="1"/>
        <end position="22"/>
    </location>
</feature>
<sequence length="22" mass="2440">MPTPALHRTEHRLVVSAPADQL</sequence>
<dbReference type="AlphaFoldDB" id="Q7M106"/>
<name>Q7M106_SACHI</name>
<evidence type="ECO:0000256" key="1">
    <source>
        <dbReference type="SAM" id="MobiDB-lite"/>
    </source>
</evidence>